<dbReference type="STRING" id="41688.A0A2N3N133"/>
<protein>
    <recommendedName>
        <fullName evidence="7">Major facilitator superfamily (MFS) profile domain-containing protein</fullName>
    </recommendedName>
</protein>
<feature type="transmembrane region" description="Helical" evidence="6">
    <location>
        <begin position="478"/>
        <end position="498"/>
    </location>
</feature>
<organism evidence="8 9">
    <name type="scientific">Lomentospora prolificans</name>
    <dbReference type="NCBI Taxonomy" id="41688"/>
    <lineage>
        <taxon>Eukaryota</taxon>
        <taxon>Fungi</taxon>
        <taxon>Dikarya</taxon>
        <taxon>Ascomycota</taxon>
        <taxon>Pezizomycotina</taxon>
        <taxon>Sordariomycetes</taxon>
        <taxon>Hypocreomycetidae</taxon>
        <taxon>Microascales</taxon>
        <taxon>Microascaceae</taxon>
        <taxon>Lomentospora</taxon>
    </lineage>
</organism>
<sequence length="544" mass="60463">MWSYIQRRQIRRSVRSEYLNHEAKTERGKSTESLAHSRSKDLRPKGSHPAGSRHGGISHDLETEAGKSNAEDNKDAGCGNPIVVKTTDETDAFDPRNWPLSSRCQNIAILSLLIFVQGWAGAADSMGNSKASEEFRVSKVAESLSTAMYLFGVGSGAIFFGPFSETVGRNPSYLVSTFCYLWFVFGSAMTPTFGGQVVCRYFVGLFSSATLSINGASVRDQFHPVKRAWVFPVIAWANVASPVIAPIAGGWIVSNPNLGWRWTEWITLIISGFAFLVALFFMPETYLPLLLDWKAKEIRRMTGDCRYTSEFAQKKSFFKRLKETLPMPIAFFKSEPAIIVLGIYLILLYVLLFTFQSGFDYIFKETYELSTGLTGSCFAAVAAGATVFTLCAPILYALARRHTAYVRRSWLDPEFRLWPAILTAPFLPVSLFWLGWTNYPSVSIWSGLGACFVFGIALIAIYVSVYEYIIDSYGEHSAIALSSITMVRYLVAGSMSIASRPMYGGIGVHWTLTLLGCIAAILTPAPLLLYKYGPKLRQRSPYSE</sequence>
<dbReference type="InParanoid" id="A0A2N3N133"/>
<evidence type="ECO:0000256" key="5">
    <source>
        <dbReference type="SAM" id="MobiDB-lite"/>
    </source>
</evidence>
<feature type="transmembrane region" description="Helical" evidence="6">
    <location>
        <begin position="265"/>
        <end position="291"/>
    </location>
</feature>
<feature type="region of interest" description="Disordered" evidence="5">
    <location>
        <begin position="20"/>
        <end position="60"/>
    </location>
</feature>
<evidence type="ECO:0000256" key="2">
    <source>
        <dbReference type="ARBA" id="ARBA00022692"/>
    </source>
</evidence>
<feature type="transmembrane region" description="Helical" evidence="6">
    <location>
        <begin position="106"/>
        <end position="123"/>
    </location>
</feature>
<dbReference type="Gene3D" id="1.20.1250.20">
    <property type="entry name" value="MFS general substrate transporter like domains"/>
    <property type="match status" value="1"/>
</dbReference>
<dbReference type="GO" id="GO:0022857">
    <property type="term" value="F:transmembrane transporter activity"/>
    <property type="evidence" value="ECO:0007669"/>
    <property type="project" value="InterPro"/>
</dbReference>
<reference evidence="8 9" key="1">
    <citation type="journal article" date="2017" name="G3 (Bethesda)">
        <title>First Draft Genome Sequence of the Pathogenic Fungus Lomentospora prolificans (Formerly Scedosporium prolificans).</title>
        <authorList>
            <person name="Luo R."/>
            <person name="Zimin A."/>
            <person name="Workman R."/>
            <person name="Fan Y."/>
            <person name="Pertea G."/>
            <person name="Grossman N."/>
            <person name="Wear M.P."/>
            <person name="Jia B."/>
            <person name="Miller H."/>
            <person name="Casadevall A."/>
            <person name="Timp W."/>
            <person name="Zhang S.X."/>
            <person name="Salzberg S.L."/>
        </authorList>
    </citation>
    <scope>NUCLEOTIDE SEQUENCE [LARGE SCALE GENOMIC DNA]</scope>
    <source>
        <strain evidence="8 9">JHH-5317</strain>
    </source>
</reference>
<feature type="transmembrane region" description="Helical" evidence="6">
    <location>
        <begin position="337"/>
        <end position="359"/>
    </location>
</feature>
<keyword evidence="3 6" id="KW-1133">Transmembrane helix</keyword>
<feature type="transmembrane region" description="Helical" evidence="6">
    <location>
        <begin position="442"/>
        <end position="466"/>
    </location>
</feature>
<keyword evidence="2 6" id="KW-0812">Transmembrane</keyword>
<evidence type="ECO:0000256" key="6">
    <source>
        <dbReference type="SAM" id="Phobius"/>
    </source>
</evidence>
<feature type="transmembrane region" description="Helical" evidence="6">
    <location>
        <begin position="417"/>
        <end position="436"/>
    </location>
</feature>
<feature type="transmembrane region" description="Helical" evidence="6">
    <location>
        <begin position="200"/>
        <end position="217"/>
    </location>
</feature>
<feature type="transmembrane region" description="Helical" evidence="6">
    <location>
        <begin position="173"/>
        <end position="194"/>
    </location>
</feature>
<evidence type="ECO:0000313" key="8">
    <source>
        <dbReference type="EMBL" id="PKS06122.1"/>
    </source>
</evidence>
<feature type="domain" description="Major facilitator superfamily (MFS) profile" evidence="7">
    <location>
        <begin position="106"/>
        <end position="544"/>
    </location>
</feature>
<dbReference type="EMBL" id="NLAX01001036">
    <property type="protein sequence ID" value="PKS06122.1"/>
    <property type="molecule type" value="Genomic_DNA"/>
</dbReference>
<keyword evidence="9" id="KW-1185">Reference proteome</keyword>
<dbReference type="InterPro" id="IPR020846">
    <property type="entry name" value="MFS_dom"/>
</dbReference>
<feature type="transmembrane region" description="Helical" evidence="6">
    <location>
        <begin position="510"/>
        <end position="530"/>
    </location>
</feature>
<gene>
    <name evidence="8" type="ORF">jhhlp_007439</name>
</gene>
<feature type="transmembrane region" description="Helical" evidence="6">
    <location>
        <begin position="229"/>
        <end position="253"/>
    </location>
</feature>
<comment type="caution">
    <text evidence="8">The sequence shown here is derived from an EMBL/GenBank/DDBJ whole genome shotgun (WGS) entry which is preliminary data.</text>
</comment>
<dbReference type="SUPFAM" id="SSF103473">
    <property type="entry name" value="MFS general substrate transporter"/>
    <property type="match status" value="1"/>
</dbReference>
<comment type="subcellular location">
    <subcellularLocation>
        <location evidence="1">Membrane</location>
        <topology evidence="1">Multi-pass membrane protein</topology>
    </subcellularLocation>
</comment>
<evidence type="ECO:0000259" key="7">
    <source>
        <dbReference type="PROSITE" id="PS50850"/>
    </source>
</evidence>
<dbReference type="VEuPathDB" id="FungiDB:jhhlp_007439"/>
<feature type="compositionally biased region" description="Basic and acidic residues" evidence="5">
    <location>
        <begin position="20"/>
        <end position="30"/>
    </location>
</feature>
<dbReference type="Pfam" id="PF07690">
    <property type="entry name" value="MFS_1"/>
    <property type="match status" value="1"/>
</dbReference>
<dbReference type="OrthoDB" id="3936150at2759"/>
<evidence type="ECO:0000313" key="9">
    <source>
        <dbReference type="Proteomes" id="UP000233524"/>
    </source>
</evidence>
<evidence type="ECO:0000256" key="4">
    <source>
        <dbReference type="ARBA" id="ARBA00023136"/>
    </source>
</evidence>
<dbReference type="InterPro" id="IPR036259">
    <property type="entry name" value="MFS_trans_sf"/>
</dbReference>
<feature type="transmembrane region" description="Helical" evidence="6">
    <location>
        <begin position="371"/>
        <end position="396"/>
    </location>
</feature>
<feature type="transmembrane region" description="Helical" evidence="6">
    <location>
        <begin position="143"/>
        <end position="161"/>
    </location>
</feature>
<keyword evidence="4 6" id="KW-0472">Membrane</keyword>
<accession>A0A2N3N133</accession>
<evidence type="ECO:0000256" key="3">
    <source>
        <dbReference type="ARBA" id="ARBA00022989"/>
    </source>
</evidence>
<dbReference type="Proteomes" id="UP000233524">
    <property type="component" value="Unassembled WGS sequence"/>
</dbReference>
<dbReference type="PANTHER" id="PTHR23502">
    <property type="entry name" value="MAJOR FACILITATOR SUPERFAMILY"/>
    <property type="match status" value="1"/>
</dbReference>
<dbReference type="PANTHER" id="PTHR23502:SF188">
    <property type="entry name" value="MAJOR FACILITATOR SUPERFAMILY (MFS) PROFILE DOMAIN-CONTAINING PROTEIN"/>
    <property type="match status" value="1"/>
</dbReference>
<dbReference type="PROSITE" id="PS50850">
    <property type="entry name" value="MFS"/>
    <property type="match status" value="1"/>
</dbReference>
<dbReference type="GO" id="GO:0005886">
    <property type="term" value="C:plasma membrane"/>
    <property type="evidence" value="ECO:0007669"/>
    <property type="project" value="TreeGrafter"/>
</dbReference>
<dbReference type="InterPro" id="IPR011701">
    <property type="entry name" value="MFS"/>
</dbReference>
<proteinExistence type="predicted"/>
<dbReference type="AlphaFoldDB" id="A0A2N3N133"/>
<evidence type="ECO:0000256" key="1">
    <source>
        <dbReference type="ARBA" id="ARBA00004141"/>
    </source>
</evidence>
<name>A0A2N3N133_9PEZI</name>